<dbReference type="STRING" id="15368.I1GPG8"/>
<reference evidence="3" key="3">
    <citation type="submission" date="2018-08" db="UniProtKB">
        <authorList>
            <consortium name="EnsemblPlants"/>
        </authorList>
    </citation>
    <scope>IDENTIFICATION</scope>
    <source>
        <strain evidence="3">cv. Bd21</strain>
    </source>
</reference>
<dbReference type="eggNOG" id="ENOG502SBP4">
    <property type="taxonomic scope" value="Eukaryota"/>
</dbReference>
<dbReference type="KEGG" id="bdi:100838547"/>
<dbReference type="EMBL" id="CM000880">
    <property type="protein sequence ID" value="KQK13740.1"/>
    <property type="molecule type" value="Genomic_DNA"/>
</dbReference>
<gene>
    <name evidence="3" type="primary">LOC100838547</name>
    <name evidence="2" type="ORF">BRADI_1g12170v3</name>
</gene>
<proteinExistence type="predicted"/>
<reference evidence="2 3" key="1">
    <citation type="journal article" date="2010" name="Nature">
        <title>Genome sequencing and analysis of the model grass Brachypodium distachyon.</title>
        <authorList>
            <consortium name="International Brachypodium Initiative"/>
        </authorList>
    </citation>
    <scope>NUCLEOTIDE SEQUENCE [LARGE SCALE GENOMIC DNA]</scope>
    <source>
        <strain evidence="2 3">Bd21</strain>
    </source>
</reference>
<evidence type="ECO:0000313" key="3">
    <source>
        <dbReference type="EnsemblPlants" id="KQK13740"/>
    </source>
</evidence>
<sequence length="256" mass="27427">MSEHLPLGSRGGSPLPFHRLQETSHPRPHGNPDPLASVWIRRLHLTPNPPPQASLAPPPPQQGYDAVSSRSAGFGPLRWSPRPPPFAAWDAAHVPSGSGSGPPMLSPFFRFPPPPLPGVADVGGFAPIRPTIGFGSSGGGFPELSSRAIVGDNPHASWLATAAAGSAYPRHAVDPIRTSHDPHVRQHNMAPQNFARSWPSSSSQQDEPFSYWNMGRFQRSTTTSSISVAPSNFVKKRNADSNSFIPPKFRKLNGAG</sequence>
<dbReference type="ExpressionAtlas" id="I1GPG8">
    <property type="expression patterns" value="baseline and differential"/>
</dbReference>
<feature type="region of interest" description="Disordered" evidence="1">
    <location>
        <begin position="1"/>
        <end position="77"/>
    </location>
</feature>
<name>I1GPG8_BRADI</name>
<dbReference type="Proteomes" id="UP000008810">
    <property type="component" value="Chromosome 1"/>
</dbReference>
<accession>I1GPG8</accession>
<dbReference type="EnsemblPlants" id="KQK13740">
    <property type="protein sequence ID" value="KQK13740"/>
    <property type="gene ID" value="BRADI_1g12170v3"/>
</dbReference>
<dbReference type="GeneID" id="100838547"/>
<dbReference type="RefSeq" id="XP_010231440.1">
    <property type="nucleotide sequence ID" value="XM_010233138.3"/>
</dbReference>
<evidence type="ECO:0000313" key="2">
    <source>
        <dbReference type="EMBL" id="KQK13740.1"/>
    </source>
</evidence>
<organism evidence="3">
    <name type="scientific">Brachypodium distachyon</name>
    <name type="common">Purple false brome</name>
    <name type="synonym">Trachynia distachya</name>
    <dbReference type="NCBI Taxonomy" id="15368"/>
    <lineage>
        <taxon>Eukaryota</taxon>
        <taxon>Viridiplantae</taxon>
        <taxon>Streptophyta</taxon>
        <taxon>Embryophyta</taxon>
        <taxon>Tracheophyta</taxon>
        <taxon>Spermatophyta</taxon>
        <taxon>Magnoliopsida</taxon>
        <taxon>Liliopsida</taxon>
        <taxon>Poales</taxon>
        <taxon>Poaceae</taxon>
        <taxon>BOP clade</taxon>
        <taxon>Pooideae</taxon>
        <taxon>Stipodae</taxon>
        <taxon>Brachypodieae</taxon>
        <taxon>Brachypodium</taxon>
    </lineage>
</organism>
<reference evidence="2" key="2">
    <citation type="submission" date="2017-06" db="EMBL/GenBank/DDBJ databases">
        <title>WGS assembly of Brachypodium distachyon.</title>
        <authorList>
            <consortium name="The International Brachypodium Initiative"/>
            <person name="Lucas S."/>
            <person name="Harmon-Smith M."/>
            <person name="Lail K."/>
            <person name="Tice H."/>
            <person name="Grimwood J."/>
            <person name="Bruce D."/>
            <person name="Barry K."/>
            <person name="Shu S."/>
            <person name="Lindquist E."/>
            <person name="Wang M."/>
            <person name="Pitluck S."/>
            <person name="Vogel J.P."/>
            <person name="Garvin D.F."/>
            <person name="Mockler T.C."/>
            <person name="Schmutz J."/>
            <person name="Rokhsar D."/>
            <person name="Bevan M.W."/>
        </authorList>
    </citation>
    <scope>NUCLEOTIDE SEQUENCE</scope>
    <source>
        <strain evidence="2">Bd21</strain>
    </source>
</reference>
<dbReference type="OMA" id="NSVWIRR"/>
<dbReference type="HOGENOM" id="CLU_089777_0_0_1"/>
<dbReference type="AlphaFoldDB" id="I1GPG8"/>
<evidence type="ECO:0000256" key="1">
    <source>
        <dbReference type="SAM" id="MobiDB-lite"/>
    </source>
</evidence>
<dbReference type="Gramene" id="KQK13740">
    <property type="protein sequence ID" value="KQK13740"/>
    <property type="gene ID" value="BRADI_1g12170v3"/>
</dbReference>
<dbReference type="FunCoup" id="I1GPG8">
    <property type="interactions" value="702"/>
</dbReference>
<dbReference type="OrthoDB" id="757680at2759"/>
<keyword evidence="4" id="KW-1185">Reference proteome</keyword>
<evidence type="ECO:0000313" key="4">
    <source>
        <dbReference type="Proteomes" id="UP000008810"/>
    </source>
</evidence>
<feature type="compositionally biased region" description="Pro residues" evidence="1">
    <location>
        <begin position="47"/>
        <end position="61"/>
    </location>
</feature>
<protein>
    <submittedName>
        <fullName evidence="2 3">Uncharacterized protein</fullName>
    </submittedName>
</protein>